<dbReference type="RefSeq" id="WP_187067293.1">
    <property type="nucleotide sequence ID" value="NZ_JACRVF010000002.1"/>
</dbReference>
<dbReference type="PANTHER" id="PTHR33446">
    <property type="entry name" value="PROTEIN TONB-RELATED"/>
    <property type="match status" value="1"/>
</dbReference>
<dbReference type="Proteomes" id="UP000603640">
    <property type="component" value="Unassembled WGS sequence"/>
</dbReference>
<keyword evidence="7" id="KW-0653">Protein transport</keyword>
<keyword evidence="10" id="KW-0732">Signal</keyword>
<evidence type="ECO:0000256" key="8">
    <source>
        <dbReference type="ARBA" id="ARBA00022989"/>
    </source>
</evidence>
<accession>A0A923N7P3</accession>
<feature type="chain" id="PRO_5038104715" evidence="10">
    <location>
        <begin position="20"/>
        <end position="223"/>
    </location>
</feature>
<evidence type="ECO:0000256" key="10">
    <source>
        <dbReference type="SAM" id="SignalP"/>
    </source>
</evidence>
<dbReference type="SUPFAM" id="SSF74653">
    <property type="entry name" value="TolA/TonB C-terminal domain"/>
    <property type="match status" value="1"/>
</dbReference>
<evidence type="ECO:0000256" key="2">
    <source>
        <dbReference type="ARBA" id="ARBA00006555"/>
    </source>
</evidence>
<sequence length="223" mass="24798">MMKHILLFILLVIPAASMAQETSERYFKDQSLRKETPKEKAAYAKIETRHADGSVTNAVKNLRKDEIIRSQTYRGAEPVGVWIIQYGSGPKPIDYNFTLEYSGDQCIGAQKLIISDYFADNDSIGYKAPKIATGEKSFNYFLGTNIVYPAGALREGIQGTVLVNFTITKDGKIEDITVQQGKHLLLDKEAVRVIRKLKLASPPTLSGKAQDFCVTAPVGFRMM</sequence>
<evidence type="ECO:0000259" key="11">
    <source>
        <dbReference type="PROSITE" id="PS52015"/>
    </source>
</evidence>
<evidence type="ECO:0000313" key="12">
    <source>
        <dbReference type="EMBL" id="MBC5993297.1"/>
    </source>
</evidence>
<evidence type="ECO:0000313" key="13">
    <source>
        <dbReference type="Proteomes" id="UP000603640"/>
    </source>
</evidence>
<dbReference type="GO" id="GO:0015031">
    <property type="term" value="P:protein transport"/>
    <property type="evidence" value="ECO:0007669"/>
    <property type="project" value="UniProtKB-KW"/>
</dbReference>
<reference evidence="12" key="1">
    <citation type="submission" date="2020-08" db="EMBL/GenBank/DDBJ databases">
        <title>Pontibacter sp. SD6 16S ribosomal RNA gene Genome sequencing and assembly.</title>
        <authorList>
            <person name="Kang M."/>
        </authorList>
    </citation>
    <scope>NUCLEOTIDE SEQUENCE</scope>
    <source>
        <strain evidence="12">SD6</strain>
    </source>
</reference>
<organism evidence="12 13">
    <name type="scientific">Pontibacter cellulosilyticus</name>
    <dbReference type="NCBI Taxonomy" id="1720253"/>
    <lineage>
        <taxon>Bacteria</taxon>
        <taxon>Pseudomonadati</taxon>
        <taxon>Bacteroidota</taxon>
        <taxon>Cytophagia</taxon>
        <taxon>Cytophagales</taxon>
        <taxon>Hymenobacteraceae</taxon>
        <taxon>Pontibacter</taxon>
    </lineage>
</organism>
<comment type="subcellular location">
    <subcellularLocation>
        <location evidence="1">Cell inner membrane</location>
        <topology evidence="1">Single-pass membrane protein</topology>
        <orientation evidence="1">Periplasmic side</orientation>
    </subcellularLocation>
</comment>
<dbReference type="InterPro" id="IPR006260">
    <property type="entry name" value="TonB/TolA_C"/>
</dbReference>
<comment type="similarity">
    <text evidence="2">Belongs to the TonB family.</text>
</comment>
<gene>
    <name evidence="12" type="ORF">H8S84_10665</name>
</gene>
<feature type="signal peptide" evidence="10">
    <location>
        <begin position="1"/>
        <end position="19"/>
    </location>
</feature>
<evidence type="ECO:0000256" key="7">
    <source>
        <dbReference type="ARBA" id="ARBA00022927"/>
    </source>
</evidence>
<evidence type="ECO:0000256" key="6">
    <source>
        <dbReference type="ARBA" id="ARBA00022692"/>
    </source>
</evidence>
<dbReference type="InterPro" id="IPR051045">
    <property type="entry name" value="TonB-dependent_transducer"/>
</dbReference>
<dbReference type="GO" id="GO:0005886">
    <property type="term" value="C:plasma membrane"/>
    <property type="evidence" value="ECO:0007669"/>
    <property type="project" value="UniProtKB-SubCell"/>
</dbReference>
<evidence type="ECO:0000256" key="5">
    <source>
        <dbReference type="ARBA" id="ARBA00022519"/>
    </source>
</evidence>
<evidence type="ECO:0000256" key="9">
    <source>
        <dbReference type="ARBA" id="ARBA00023136"/>
    </source>
</evidence>
<dbReference type="GO" id="GO:0055085">
    <property type="term" value="P:transmembrane transport"/>
    <property type="evidence" value="ECO:0007669"/>
    <property type="project" value="InterPro"/>
</dbReference>
<keyword evidence="6" id="KW-0812">Transmembrane</keyword>
<comment type="caution">
    <text evidence="12">The sequence shown here is derived from an EMBL/GenBank/DDBJ whole genome shotgun (WGS) entry which is preliminary data.</text>
</comment>
<keyword evidence="8" id="KW-1133">Transmembrane helix</keyword>
<keyword evidence="3" id="KW-0813">Transport</keyword>
<name>A0A923N7P3_9BACT</name>
<dbReference type="AlphaFoldDB" id="A0A923N7P3"/>
<feature type="domain" description="TonB C-terminal" evidence="11">
    <location>
        <begin position="133"/>
        <end position="223"/>
    </location>
</feature>
<keyword evidence="5" id="KW-0997">Cell inner membrane</keyword>
<keyword evidence="4" id="KW-1003">Cell membrane</keyword>
<dbReference type="NCBIfam" id="TIGR01352">
    <property type="entry name" value="tonB_Cterm"/>
    <property type="match status" value="1"/>
</dbReference>
<keyword evidence="9" id="KW-0472">Membrane</keyword>
<evidence type="ECO:0000256" key="1">
    <source>
        <dbReference type="ARBA" id="ARBA00004383"/>
    </source>
</evidence>
<protein>
    <submittedName>
        <fullName evidence="12">Energy transducer TonB</fullName>
    </submittedName>
</protein>
<evidence type="ECO:0000256" key="4">
    <source>
        <dbReference type="ARBA" id="ARBA00022475"/>
    </source>
</evidence>
<dbReference type="InterPro" id="IPR037682">
    <property type="entry name" value="TonB_C"/>
</dbReference>
<proteinExistence type="inferred from homology"/>
<dbReference type="EMBL" id="JACRVF010000002">
    <property type="protein sequence ID" value="MBC5993297.1"/>
    <property type="molecule type" value="Genomic_DNA"/>
</dbReference>
<dbReference type="PROSITE" id="PS52015">
    <property type="entry name" value="TONB_CTD"/>
    <property type="match status" value="1"/>
</dbReference>
<dbReference type="Gene3D" id="3.30.1150.10">
    <property type="match status" value="1"/>
</dbReference>
<dbReference type="Pfam" id="PF03544">
    <property type="entry name" value="TonB_C"/>
    <property type="match status" value="1"/>
</dbReference>
<evidence type="ECO:0000256" key="3">
    <source>
        <dbReference type="ARBA" id="ARBA00022448"/>
    </source>
</evidence>
<keyword evidence="13" id="KW-1185">Reference proteome</keyword>